<accession>A0A7C8I925</accession>
<feature type="region of interest" description="Disordered" evidence="1">
    <location>
        <begin position="113"/>
        <end position="137"/>
    </location>
</feature>
<evidence type="ECO:0000313" key="2">
    <source>
        <dbReference type="EMBL" id="KAF2868230.1"/>
    </source>
</evidence>
<evidence type="ECO:0000313" key="3">
    <source>
        <dbReference type="Proteomes" id="UP000481861"/>
    </source>
</evidence>
<comment type="caution">
    <text evidence="2">The sequence shown here is derived from an EMBL/GenBank/DDBJ whole genome shotgun (WGS) entry which is preliminary data.</text>
</comment>
<name>A0A7C8I925_9PLEO</name>
<dbReference type="EMBL" id="JAADJZ010000020">
    <property type="protein sequence ID" value="KAF2868230.1"/>
    <property type="molecule type" value="Genomic_DNA"/>
</dbReference>
<dbReference type="AlphaFoldDB" id="A0A7C8I925"/>
<sequence>MADRIGNWTYSPGHNKWYRQDLRNGEWVTVWDDADVGVAATRHDSASYEHPANNNAAILDPNATPTQSSVGLNDWSHQQPFGGTQFTAATESRSGVPTTNPSSPYEMGHAYPNAAGYSHPHPAQSSSHMPQASHQSGYQEYYAQGPKIGADKGVGRLVKGGWGEDATAINFEELDYKHVNSL</sequence>
<dbReference type="Proteomes" id="UP000481861">
    <property type="component" value="Unassembled WGS sequence"/>
</dbReference>
<reference evidence="2 3" key="1">
    <citation type="submission" date="2020-01" db="EMBL/GenBank/DDBJ databases">
        <authorList>
            <consortium name="DOE Joint Genome Institute"/>
            <person name="Haridas S."/>
            <person name="Albert R."/>
            <person name="Binder M."/>
            <person name="Bloem J."/>
            <person name="Labutti K."/>
            <person name="Salamov A."/>
            <person name="Andreopoulos B."/>
            <person name="Baker S.E."/>
            <person name="Barry K."/>
            <person name="Bills G."/>
            <person name="Bluhm B.H."/>
            <person name="Cannon C."/>
            <person name="Castanera R."/>
            <person name="Culley D.E."/>
            <person name="Daum C."/>
            <person name="Ezra D."/>
            <person name="Gonzalez J.B."/>
            <person name="Henrissat B."/>
            <person name="Kuo A."/>
            <person name="Liang C."/>
            <person name="Lipzen A."/>
            <person name="Lutzoni F."/>
            <person name="Magnuson J."/>
            <person name="Mondo S."/>
            <person name="Nolan M."/>
            <person name="Ohm R."/>
            <person name="Pangilinan J."/>
            <person name="Park H.-J.H."/>
            <person name="Ramirez L."/>
            <person name="Alfaro M."/>
            <person name="Sun H."/>
            <person name="Tritt A."/>
            <person name="Yoshinaga Y."/>
            <person name="Zwiers L.-H.L."/>
            <person name="Turgeon B.G."/>
            <person name="Goodwin S.B."/>
            <person name="Spatafora J.W."/>
            <person name="Crous P.W."/>
            <person name="Grigoriev I.V."/>
        </authorList>
    </citation>
    <scope>NUCLEOTIDE SEQUENCE [LARGE SCALE GENOMIC DNA]</scope>
    <source>
        <strain evidence="2 3">CBS 611.86</strain>
    </source>
</reference>
<protein>
    <submittedName>
        <fullName evidence="2">Uncharacterized protein</fullName>
    </submittedName>
</protein>
<organism evidence="2 3">
    <name type="scientific">Massariosphaeria phaeospora</name>
    <dbReference type="NCBI Taxonomy" id="100035"/>
    <lineage>
        <taxon>Eukaryota</taxon>
        <taxon>Fungi</taxon>
        <taxon>Dikarya</taxon>
        <taxon>Ascomycota</taxon>
        <taxon>Pezizomycotina</taxon>
        <taxon>Dothideomycetes</taxon>
        <taxon>Pleosporomycetidae</taxon>
        <taxon>Pleosporales</taxon>
        <taxon>Pleosporales incertae sedis</taxon>
        <taxon>Massariosphaeria</taxon>
    </lineage>
</organism>
<feature type="compositionally biased region" description="Polar residues" evidence="1">
    <location>
        <begin position="123"/>
        <end position="137"/>
    </location>
</feature>
<proteinExistence type="predicted"/>
<gene>
    <name evidence="2" type="ORF">BDV95DRAFT_160603</name>
</gene>
<keyword evidence="3" id="KW-1185">Reference proteome</keyword>
<evidence type="ECO:0000256" key="1">
    <source>
        <dbReference type="SAM" id="MobiDB-lite"/>
    </source>
</evidence>